<keyword evidence="2" id="KW-0723">Serine/threonine-protein kinase</keyword>
<dbReference type="KEGG" id="mpro:BJP34_20250"/>
<dbReference type="InterPro" id="IPR000719">
    <property type="entry name" value="Prot_kinase_dom"/>
</dbReference>
<dbReference type="Pfam" id="PF05036">
    <property type="entry name" value="SPOR"/>
    <property type="match status" value="1"/>
</dbReference>
<name>A0A1D8TV98_9CYAN</name>
<evidence type="ECO:0000256" key="9">
    <source>
        <dbReference type="PROSITE-ProRule" id="PRU10141"/>
    </source>
</evidence>
<evidence type="ECO:0000256" key="5">
    <source>
        <dbReference type="ARBA" id="ARBA00022777"/>
    </source>
</evidence>
<feature type="compositionally biased region" description="Pro residues" evidence="11">
    <location>
        <begin position="506"/>
        <end position="516"/>
    </location>
</feature>
<evidence type="ECO:0000256" key="8">
    <source>
        <dbReference type="ARBA" id="ARBA00048679"/>
    </source>
</evidence>
<evidence type="ECO:0000256" key="3">
    <source>
        <dbReference type="ARBA" id="ARBA00022679"/>
    </source>
</evidence>
<keyword evidence="10" id="KW-0175">Coiled coil</keyword>
<dbReference type="PROSITE" id="PS51724">
    <property type="entry name" value="SPOR"/>
    <property type="match status" value="1"/>
</dbReference>
<feature type="compositionally biased region" description="Polar residues" evidence="11">
    <location>
        <begin position="634"/>
        <end position="650"/>
    </location>
</feature>
<evidence type="ECO:0000256" key="6">
    <source>
        <dbReference type="ARBA" id="ARBA00022840"/>
    </source>
</evidence>
<sequence>MLGKLLDGRYQVTQVLGSGGFGKTYLAKDTKRPGNPSCVVKQLMPPNGSQTFLDTARRLFSREAETLEKLGNHDQIPRLLAYFEEDHEFYLVQQFIEGHLLSQELSPGNRWQENQVIGLLQEVLSILEFVHRHGVIHRDIKPDNLIRRTADQKLVLVDFGAVKQVQTDLASAYRQTNHTVVVGTPGYMSSEQALGQPCPSSDIYALGIIGIQALTGMVPDQFHEDLKTGEINWQSMVSGSVGLSVGLANVLTKMVRYQVKDRYQSASQVLRDLQQLSASSKAYSINSPTYYSIHNIPTVEENFPPEPVSTPFSEQKTWDANADRGSTPNKPAAPSPLPPTKVDKSDNLSLIIGTGIALVTSSIAGMIYSVRSSSWSPPRIAQPIPPRSTPNRRSAPVVYEPPAPAAPGNCQVTGLSVNVRSEPNGSKVDQLNQGSSLVLTGSGQPGWVEISSPVTGWVFTKFTDCVSTVEPVVATAPKRNVPKRNVPRKRVYAQPKPVVRRAPSSPQTPQPTPAPPVVDNGSLILARAVQKYQAGNIKGAIAIAQDVLPSSAAFNGAQTKIDQWHNEWVSFERKFDKIQQAYEQGRWVDVLNYAKNSNLPPRGYWRQKLNRIMAEARQQQAKVEAKRKQLAVQNQIGSRAKQEIQNNSQPAPRPVSIAAPLPKQPVVTRNKTTAPPPSQSTLIKYYVILNDGTSSGLAKARKIVPGAFLGRFPQGTRIQMGAFKNEAKANAFANQLRQQGMSASIYRP</sequence>
<keyword evidence="3" id="KW-0808">Transferase</keyword>
<comment type="catalytic activity">
    <reaction evidence="8">
        <text>L-seryl-[protein] + ATP = O-phospho-L-seryl-[protein] + ADP + H(+)</text>
        <dbReference type="Rhea" id="RHEA:17989"/>
        <dbReference type="Rhea" id="RHEA-COMP:9863"/>
        <dbReference type="Rhea" id="RHEA-COMP:11604"/>
        <dbReference type="ChEBI" id="CHEBI:15378"/>
        <dbReference type="ChEBI" id="CHEBI:29999"/>
        <dbReference type="ChEBI" id="CHEBI:30616"/>
        <dbReference type="ChEBI" id="CHEBI:83421"/>
        <dbReference type="ChEBI" id="CHEBI:456216"/>
        <dbReference type="EC" id="2.7.11.1"/>
    </reaction>
</comment>
<feature type="region of interest" description="Disordered" evidence="11">
    <location>
        <begin position="302"/>
        <end position="342"/>
    </location>
</feature>
<dbReference type="Proteomes" id="UP000177870">
    <property type="component" value="Chromosome"/>
</dbReference>
<keyword evidence="4 9" id="KW-0547">Nucleotide-binding</keyword>
<evidence type="ECO:0000313" key="15">
    <source>
        <dbReference type="Proteomes" id="UP000177870"/>
    </source>
</evidence>
<dbReference type="InterPro" id="IPR017441">
    <property type="entry name" value="Protein_kinase_ATP_BS"/>
</dbReference>
<dbReference type="GO" id="GO:0005524">
    <property type="term" value="F:ATP binding"/>
    <property type="evidence" value="ECO:0007669"/>
    <property type="project" value="UniProtKB-UniRule"/>
</dbReference>
<dbReference type="SUPFAM" id="SSF56112">
    <property type="entry name" value="Protein kinase-like (PK-like)"/>
    <property type="match status" value="1"/>
</dbReference>
<gene>
    <name evidence="14" type="ORF">BJP34_20250</name>
</gene>
<evidence type="ECO:0000256" key="7">
    <source>
        <dbReference type="ARBA" id="ARBA00047899"/>
    </source>
</evidence>
<dbReference type="CDD" id="cd14014">
    <property type="entry name" value="STKc_PknB_like"/>
    <property type="match status" value="1"/>
</dbReference>
<dbReference type="RefSeq" id="WP_070393902.1">
    <property type="nucleotide sequence ID" value="NZ_CP017599.1"/>
</dbReference>
<feature type="domain" description="SPOR" evidence="13">
    <location>
        <begin position="710"/>
        <end position="748"/>
    </location>
</feature>
<evidence type="ECO:0000259" key="13">
    <source>
        <dbReference type="PROSITE" id="PS51724"/>
    </source>
</evidence>
<keyword evidence="6 9" id="KW-0067">ATP-binding</keyword>
<dbReference type="PANTHER" id="PTHR24363:SF0">
    <property type="entry name" value="SERINE_THREONINE KINASE LIKE DOMAIN CONTAINING 1"/>
    <property type="match status" value="1"/>
</dbReference>
<dbReference type="GO" id="GO:0042834">
    <property type="term" value="F:peptidoglycan binding"/>
    <property type="evidence" value="ECO:0007669"/>
    <property type="project" value="InterPro"/>
</dbReference>
<feature type="binding site" evidence="9">
    <location>
        <position position="41"/>
    </location>
    <ligand>
        <name>ATP</name>
        <dbReference type="ChEBI" id="CHEBI:30616"/>
    </ligand>
</feature>
<evidence type="ECO:0000256" key="11">
    <source>
        <dbReference type="SAM" id="MobiDB-lite"/>
    </source>
</evidence>
<feature type="coiled-coil region" evidence="10">
    <location>
        <begin position="606"/>
        <end position="633"/>
    </location>
</feature>
<evidence type="ECO:0000256" key="4">
    <source>
        <dbReference type="ARBA" id="ARBA00022741"/>
    </source>
</evidence>
<dbReference type="Pfam" id="PF00069">
    <property type="entry name" value="Pkinase"/>
    <property type="match status" value="1"/>
</dbReference>
<feature type="region of interest" description="Disordered" evidence="11">
    <location>
        <begin position="493"/>
        <end position="518"/>
    </location>
</feature>
<keyword evidence="5" id="KW-0418">Kinase</keyword>
<dbReference type="PROSITE" id="PS00107">
    <property type="entry name" value="PROTEIN_KINASE_ATP"/>
    <property type="match status" value="1"/>
</dbReference>
<dbReference type="AlphaFoldDB" id="A0A1D8TV98"/>
<evidence type="ECO:0000313" key="14">
    <source>
        <dbReference type="EMBL" id="AOX01463.1"/>
    </source>
</evidence>
<comment type="catalytic activity">
    <reaction evidence="7">
        <text>L-threonyl-[protein] + ATP = O-phospho-L-threonyl-[protein] + ADP + H(+)</text>
        <dbReference type="Rhea" id="RHEA:46608"/>
        <dbReference type="Rhea" id="RHEA-COMP:11060"/>
        <dbReference type="Rhea" id="RHEA-COMP:11605"/>
        <dbReference type="ChEBI" id="CHEBI:15378"/>
        <dbReference type="ChEBI" id="CHEBI:30013"/>
        <dbReference type="ChEBI" id="CHEBI:30616"/>
        <dbReference type="ChEBI" id="CHEBI:61977"/>
        <dbReference type="ChEBI" id="CHEBI:456216"/>
        <dbReference type="EC" id="2.7.11.1"/>
    </reaction>
</comment>
<dbReference type="GO" id="GO:0004674">
    <property type="term" value="F:protein serine/threonine kinase activity"/>
    <property type="evidence" value="ECO:0007669"/>
    <property type="project" value="UniProtKB-KW"/>
</dbReference>
<evidence type="ECO:0000259" key="12">
    <source>
        <dbReference type="PROSITE" id="PS50011"/>
    </source>
</evidence>
<evidence type="ECO:0000256" key="10">
    <source>
        <dbReference type="SAM" id="Coils"/>
    </source>
</evidence>
<organism evidence="14 15">
    <name type="scientific">Moorena producens PAL-8-15-08-1</name>
    <dbReference type="NCBI Taxonomy" id="1458985"/>
    <lineage>
        <taxon>Bacteria</taxon>
        <taxon>Bacillati</taxon>
        <taxon>Cyanobacteriota</taxon>
        <taxon>Cyanophyceae</taxon>
        <taxon>Coleofasciculales</taxon>
        <taxon>Coleofasciculaceae</taxon>
        <taxon>Moorena</taxon>
    </lineage>
</organism>
<dbReference type="InterPro" id="IPR011009">
    <property type="entry name" value="Kinase-like_dom_sf"/>
</dbReference>
<evidence type="ECO:0000256" key="1">
    <source>
        <dbReference type="ARBA" id="ARBA00012513"/>
    </source>
</evidence>
<accession>A0A1D8TV98</accession>
<dbReference type="EMBL" id="CP017599">
    <property type="protein sequence ID" value="AOX01463.1"/>
    <property type="molecule type" value="Genomic_DNA"/>
</dbReference>
<dbReference type="STRING" id="1458985.BJP34_20250"/>
<dbReference type="EC" id="2.7.11.1" evidence="1"/>
<dbReference type="Gene3D" id="1.10.510.10">
    <property type="entry name" value="Transferase(Phosphotransferase) domain 1"/>
    <property type="match status" value="1"/>
</dbReference>
<feature type="region of interest" description="Disordered" evidence="11">
    <location>
        <begin position="634"/>
        <end position="659"/>
    </location>
</feature>
<dbReference type="Gene3D" id="3.30.200.20">
    <property type="entry name" value="Phosphorylase Kinase, domain 1"/>
    <property type="match status" value="1"/>
</dbReference>
<feature type="domain" description="Protein kinase" evidence="12">
    <location>
        <begin position="10"/>
        <end position="276"/>
    </location>
</feature>
<dbReference type="PANTHER" id="PTHR24363">
    <property type="entry name" value="SERINE/THREONINE PROTEIN KINASE"/>
    <property type="match status" value="1"/>
</dbReference>
<proteinExistence type="predicted"/>
<protein>
    <recommendedName>
        <fullName evidence="1">non-specific serine/threonine protein kinase</fullName>
        <ecNumber evidence="1">2.7.11.1</ecNumber>
    </recommendedName>
</protein>
<dbReference type="OrthoDB" id="468998at2"/>
<dbReference type="Gene3D" id="2.30.30.40">
    <property type="entry name" value="SH3 Domains"/>
    <property type="match status" value="1"/>
</dbReference>
<dbReference type="SMART" id="SM00220">
    <property type="entry name" value="S_TKc"/>
    <property type="match status" value="1"/>
</dbReference>
<reference evidence="15" key="1">
    <citation type="submission" date="2016-10" db="EMBL/GenBank/DDBJ databases">
        <title>Comparative genomics uncovers the prolific and rare metabolic potential of the cyanobacterial genus Moorea.</title>
        <authorList>
            <person name="Leao T."/>
            <person name="Castelao G."/>
            <person name="Korobeynikov A."/>
            <person name="Monroe E.A."/>
            <person name="Podell S."/>
            <person name="Glukhov E."/>
            <person name="Allen E."/>
            <person name="Gerwick W.H."/>
            <person name="Gerwick L."/>
        </authorList>
    </citation>
    <scope>NUCLEOTIDE SEQUENCE [LARGE SCALE GENOMIC DNA]</scope>
    <source>
        <strain evidence="15">PAL-8-15-08-1</strain>
    </source>
</reference>
<dbReference type="InterPro" id="IPR007730">
    <property type="entry name" value="SPOR-like_dom"/>
</dbReference>
<evidence type="ECO:0000256" key="2">
    <source>
        <dbReference type="ARBA" id="ARBA00022527"/>
    </source>
</evidence>
<dbReference type="PROSITE" id="PS50011">
    <property type="entry name" value="PROTEIN_KINASE_DOM"/>
    <property type="match status" value="1"/>
</dbReference>